<sequence length="617" mass="68019" precursor="true">MRSFTRLTYAFLLFASTWTMMAPLTASAAEDPIPFVTARGDRLFEGDQPLRFVSFNIPNLHLVEDAIEFLGESPWRWPNAFEIEDALDTIRQMNGRVVRTYVLSVRRESSDMGDCVHVTAPGEFNEAAFVALDRVLQIAGEKGVRVILPLVDNWHWWGGAEQYAAWRGKPAEAFWTNRQVINDFKRTIAYVVNRRNTLTGRLYRDDPTILGWETGNEISPTPAWTREIAAYLKSLDPNHLVIDGKSLDGVVSESLDDPNVDVITSHHYPDRGEDVPAAIAKAIRQTAGKKPYFVGEVGFLPTEEIAAIVDKAAGSHCAGVLLWSLRPHRREGGFYWHSEPMAKGRYKAYHWPGFPSGDGYDESDLLRLARESSFRMLGEPVTPLPTPSAPRLLPIDDPAAVSWQGSTGASRYKIQRASAKEGPWQTVAKNVSDAAIPYRPLWSDTDAAIGSSSYYRVIAGNAAGESAPSNVVGPVTQRESLVIDEFKNLDLVATVQGDATLVSDNPRAVQEDRNRLLLTPGASVTYEAPGMVTNVIVFAFSADDTAPEIDLESPDGTSQPSSDYQTDSPRRPAGDYGYLRPTRVTARYDSSSGSRVTITAPSGNIQIGRVEIRCANR</sequence>
<comment type="subcellular location">
    <subcellularLocation>
        <location evidence="2">Secreted</location>
    </subcellularLocation>
</comment>
<dbReference type="GO" id="GO:0016985">
    <property type="term" value="F:mannan endo-1,4-beta-mannosidase activity"/>
    <property type="evidence" value="ECO:0007669"/>
    <property type="project" value="TreeGrafter"/>
</dbReference>
<dbReference type="Proteomes" id="UP000317421">
    <property type="component" value="Unassembled WGS sequence"/>
</dbReference>
<dbReference type="SUPFAM" id="SSF49265">
    <property type="entry name" value="Fibronectin type III"/>
    <property type="match status" value="1"/>
</dbReference>
<dbReference type="InterPro" id="IPR013783">
    <property type="entry name" value="Ig-like_fold"/>
</dbReference>
<feature type="signal peptide" evidence="9">
    <location>
        <begin position="1"/>
        <end position="28"/>
    </location>
</feature>
<reference evidence="11 12" key="1">
    <citation type="submission" date="2019-02" db="EMBL/GenBank/DDBJ databases">
        <title>Deep-cultivation of Planctomycetes and their phenomic and genomic characterization uncovers novel biology.</title>
        <authorList>
            <person name="Wiegand S."/>
            <person name="Jogler M."/>
            <person name="Boedeker C."/>
            <person name="Pinto D."/>
            <person name="Vollmers J."/>
            <person name="Rivas-Marin E."/>
            <person name="Kohn T."/>
            <person name="Peeters S.H."/>
            <person name="Heuer A."/>
            <person name="Rast P."/>
            <person name="Oberbeckmann S."/>
            <person name="Bunk B."/>
            <person name="Jeske O."/>
            <person name="Meyerdierks A."/>
            <person name="Storesund J.E."/>
            <person name="Kallscheuer N."/>
            <person name="Luecker S."/>
            <person name="Lage O.M."/>
            <person name="Pohl T."/>
            <person name="Merkel B.J."/>
            <person name="Hornburger P."/>
            <person name="Mueller R.-W."/>
            <person name="Bruemmer F."/>
            <person name="Labrenz M."/>
            <person name="Spormann A.M."/>
            <person name="Op Den Camp H."/>
            <person name="Overmann J."/>
            <person name="Amann R."/>
            <person name="Jetten M.S.M."/>
            <person name="Mascher T."/>
            <person name="Medema M.H."/>
            <person name="Devos D.P."/>
            <person name="Kaster A.-K."/>
            <person name="Ovreas L."/>
            <person name="Rohde M."/>
            <person name="Galperin M.Y."/>
            <person name="Jogler C."/>
        </authorList>
    </citation>
    <scope>NUCLEOTIDE SEQUENCE [LARGE SCALE GENOMIC DNA]</scope>
    <source>
        <strain evidence="11 12">Pla108</strain>
    </source>
</reference>
<keyword evidence="5 9" id="KW-0732">Signal</keyword>
<keyword evidence="4" id="KW-0964">Secreted</keyword>
<evidence type="ECO:0000256" key="2">
    <source>
        <dbReference type="ARBA" id="ARBA00004613"/>
    </source>
</evidence>
<accession>A0A5C6A0K4</accession>
<feature type="domain" description="Glycoside hydrolase family 5" evidence="10">
    <location>
        <begin position="87"/>
        <end position="269"/>
    </location>
</feature>
<gene>
    <name evidence="11" type="ORF">Pla108_39870</name>
</gene>
<organism evidence="11 12">
    <name type="scientific">Botrimarina colliarenosi</name>
    <dbReference type="NCBI Taxonomy" id="2528001"/>
    <lineage>
        <taxon>Bacteria</taxon>
        <taxon>Pseudomonadati</taxon>
        <taxon>Planctomycetota</taxon>
        <taxon>Planctomycetia</taxon>
        <taxon>Pirellulales</taxon>
        <taxon>Lacipirellulaceae</taxon>
        <taxon>Botrimarina</taxon>
    </lineage>
</organism>
<dbReference type="InterPro" id="IPR001547">
    <property type="entry name" value="Glyco_hydro_5"/>
</dbReference>
<evidence type="ECO:0000256" key="7">
    <source>
        <dbReference type="ARBA" id="ARBA00023295"/>
    </source>
</evidence>
<keyword evidence="12" id="KW-1185">Reference proteome</keyword>
<protein>
    <recommendedName>
        <fullName evidence="3">mannan endo-1,4-beta-mannosidase</fullName>
        <ecNumber evidence="3">3.2.1.78</ecNumber>
    </recommendedName>
</protein>
<feature type="chain" id="PRO_5022898624" description="mannan endo-1,4-beta-mannosidase" evidence="9">
    <location>
        <begin position="29"/>
        <end position="617"/>
    </location>
</feature>
<dbReference type="GO" id="GO:0000272">
    <property type="term" value="P:polysaccharide catabolic process"/>
    <property type="evidence" value="ECO:0007669"/>
    <property type="project" value="InterPro"/>
</dbReference>
<dbReference type="PANTHER" id="PTHR31451">
    <property type="match status" value="1"/>
</dbReference>
<keyword evidence="6" id="KW-0378">Hydrolase</keyword>
<evidence type="ECO:0000259" key="10">
    <source>
        <dbReference type="Pfam" id="PF26410"/>
    </source>
</evidence>
<dbReference type="GO" id="GO:0005576">
    <property type="term" value="C:extracellular region"/>
    <property type="evidence" value="ECO:0007669"/>
    <property type="project" value="UniProtKB-SubCell"/>
</dbReference>
<dbReference type="EC" id="3.2.1.78" evidence="3"/>
<evidence type="ECO:0000256" key="8">
    <source>
        <dbReference type="SAM" id="MobiDB-lite"/>
    </source>
</evidence>
<dbReference type="PANTHER" id="PTHR31451:SF39">
    <property type="entry name" value="MANNAN ENDO-1,4-BETA-MANNOSIDASE 1"/>
    <property type="match status" value="1"/>
</dbReference>
<dbReference type="AlphaFoldDB" id="A0A5C6A0K4"/>
<evidence type="ECO:0000313" key="11">
    <source>
        <dbReference type="EMBL" id="TWT92847.1"/>
    </source>
</evidence>
<dbReference type="Pfam" id="PF26410">
    <property type="entry name" value="GH5_mannosidase"/>
    <property type="match status" value="1"/>
</dbReference>
<dbReference type="RefSeq" id="WP_146446667.1">
    <property type="nucleotide sequence ID" value="NZ_SJPR01000009.1"/>
</dbReference>
<dbReference type="InterPro" id="IPR036116">
    <property type="entry name" value="FN3_sf"/>
</dbReference>
<dbReference type="OrthoDB" id="9801493at2"/>
<comment type="catalytic activity">
    <reaction evidence="1">
        <text>Random hydrolysis of (1-&gt;4)-beta-D-mannosidic linkages in mannans, galactomannans and glucomannans.</text>
        <dbReference type="EC" id="3.2.1.78"/>
    </reaction>
</comment>
<evidence type="ECO:0000256" key="5">
    <source>
        <dbReference type="ARBA" id="ARBA00022729"/>
    </source>
</evidence>
<comment type="caution">
    <text evidence="11">The sequence shown here is derived from an EMBL/GenBank/DDBJ whole genome shotgun (WGS) entry which is preliminary data.</text>
</comment>
<dbReference type="InterPro" id="IPR045053">
    <property type="entry name" value="MAN-like"/>
</dbReference>
<evidence type="ECO:0000256" key="6">
    <source>
        <dbReference type="ARBA" id="ARBA00022801"/>
    </source>
</evidence>
<dbReference type="Gene3D" id="3.20.20.80">
    <property type="entry name" value="Glycosidases"/>
    <property type="match status" value="1"/>
</dbReference>
<dbReference type="Gene3D" id="2.60.40.10">
    <property type="entry name" value="Immunoglobulins"/>
    <property type="match status" value="1"/>
</dbReference>
<feature type="compositionally biased region" description="Polar residues" evidence="8">
    <location>
        <begin position="555"/>
        <end position="567"/>
    </location>
</feature>
<evidence type="ECO:0000256" key="3">
    <source>
        <dbReference type="ARBA" id="ARBA00012706"/>
    </source>
</evidence>
<evidence type="ECO:0000256" key="1">
    <source>
        <dbReference type="ARBA" id="ARBA00001678"/>
    </source>
</evidence>
<proteinExistence type="predicted"/>
<evidence type="ECO:0000313" key="12">
    <source>
        <dbReference type="Proteomes" id="UP000317421"/>
    </source>
</evidence>
<feature type="region of interest" description="Disordered" evidence="8">
    <location>
        <begin position="547"/>
        <end position="580"/>
    </location>
</feature>
<evidence type="ECO:0000256" key="4">
    <source>
        <dbReference type="ARBA" id="ARBA00022525"/>
    </source>
</evidence>
<evidence type="ECO:0000256" key="9">
    <source>
        <dbReference type="SAM" id="SignalP"/>
    </source>
</evidence>
<dbReference type="EMBL" id="SJPR01000009">
    <property type="protein sequence ID" value="TWT92847.1"/>
    <property type="molecule type" value="Genomic_DNA"/>
</dbReference>
<dbReference type="InterPro" id="IPR017853">
    <property type="entry name" value="GH"/>
</dbReference>
<dbReference type="SUPFAM" id="SSF51445">
    <property type="entry name" value="(Trans)glycosidases"/>
    <property type="match status" value="1"/>
</dbReference>
<name>A0A5C6A0K4_9BACT</name>
<keyword evidence="7" id="KW-0326">Glycosidase</keyword>